<keyword evidence="4" id="KW-0677">Repeat</keyword>
<keyword evidence="5 10" id="KW-1133">Transmembrane helix</keyword>
<dbReference type="GO" id="GO:0016020">
    <property type="term" value="C:membrane"/>
    <property type="evidence" value="ECO:0007669"/>
    <property type="project" value="UniProtKB-SubCell"/>
</dbReference>
<dbReference type="STRING" id="400682.A0A1X7VF49"/>
<keyword evidence="8" id="KW-0325">Glycoprotein</keyword>
<evidence type="ECO:0000256" key="9">
    <source>
        <dbReference type="PROSITE-ProRule" id="PRU00196"/>
    </source>
</evidence>
<evidence type="ECO:0000256" key="6">
    <source>
        <dbReference type="ARBA" id="ARBA00023136"/>
    </source>
</evidence>
<feature type="transmembrane region" description="Helical" evidence="10">
    <location>
        <begin position="139"/>
        <end position="164"/>
    </location>
</feature>
<evidence type="ECO:0000256" key="4">
    <source>
        <dbReference type="ARBA" id="ARBA00022737"/>
    </source>
</evidence>
<dbReference type="PRINTS" id="PR00258">
    <property type="entry name" value="SPERACTRCPTR"/>
</dbReference>
<dbReference type="PROSITE" id="PS50287">
    <property type="entry name" value="SRCR_2"/>
    <property type="match status" value="1"/>
</dbReference>
<keyword evidence="3 11" id="KW-0732">Signal</keyword>
<dbReference type="SMART" id="SM00202">
    <property type="entry name" value="SR"/>
    <property type="match status" value="1"/>
</dbReference>
<keyword evidence="6 10" id="KW-0472">Membrane</keyword>
<sequence>MGLSGQLLILYQVRWLQLLCSWWLCCSLGQHTTRIWNNPYAGQIRLQGGAYSSYGRLEVYCNGQWGTVCEDSFGITDARVVCRQLGYSNYVTATRLPGTVSQPIWLDKVIKFNSNFTTSSNTLSTCRYADSTSSGTSDAVIGIIFGIIIFMGICCCCFSICICIGCSQKRREYVFTYFIPVKTLVSKQIIFVIAGPVRSSVICEKQKT</sequence>
<dbReference type="SUPFAM" id="SSF56487">
    <property type="entry name" value="SRCR-like"/>
    <property type="match status" value="1"/>
</dbReference>
<evidence type="ECO:0000256" key="1">
    <source>
        <dbReference type="ARBA" id="ARBA00004167"/>
    </source>
</evidence>
<dbReference type="InterPro" id="IPR001190">
    <property type="entry name" value="SRCR"/>
</dbReference>
<evidence type="ECO:0000256" key="8">
    <source>
        <dbReference type="ARBA" id="ARBA00023180"/>
    </source>
</evidence>
<keyword evidence="7" id="KW-1015">Disulfide bond</keyword>
<evidence type="ECO:0000256" key="7">
    <source>
        <dbReference type="ARBA" id="ARBA00023157"/>
    </source>
</evidence>
<feature type="signal peptide" evidence="11">
    <location>
        <begin position="1"/>
        <end position="29"/>
    </location>
</feature>
<dbReference type="EnsemblMetazoa" id="Aqu2.1.38651_001">
    <property type="protein sequence ID" value="Aqu2.1.38651_001"/>
    <property type="gene ID" value="Aqu2.1.38651"/>
</dbReference>
<dbReference type="Gene3D" id="3.10.250.10">
    <property type="entry name" value="SRCR-like domain"/>
    <property type="match status" value="1"/>
</dbReference>
<evidence type="ECO:0000259" key="12">
    <source>
        <dbReference type="PROSITE" id="PS50287"/>
    </source>
</evidence>
<comment type="subcellular location">
    <subcellularLocation>
        <location evidence="1">Membrane</location>
        <topology evidence="1">Single-pass membrane protein</topology>
    </subcellularLocation>
</comment>
<evidence type="ECO:0000256" key="2">
    <source>
        <dbReference type="ARBA" id="ARBA00022692"/>
    </source>
</evidence>
<feature type="domain" description="SRCR" evidence="12">
    <location>
        <begin position="44"/>
        <end position="156"/>
    </location>
</feature>
<dbReference type="PANTHER" id="PTHR19331">
    <property type="entry name" value="SCAVENGER RECEPTOR DOMAIN-CONTAINING"/>
    <property type="match status" value="1"/>
</dbReference>
<keyword evidence="2 10" id="KW-0812">Transmembrane</keyword>
<proteinExistence type="predicted"/>
<organism evidence="13">
    <name type="scientific">Amphimedon queenslandica</name>
    <name type="common">Sponge</name>
    <dbReference type="NCBI Taxonomy" id="400682"/>
    <lineage>
        <taxon>Eukaryota</taxon>
        <taxon>Metazoa</taxon>
        <taxon>Porifera</taxon>
        <taxon>Demospongiae</taxon>
        <taxon>Heteroscleromorpha</taxon>
        <taxon>Haplosclerida</taxon>
        <taxon>Niphatidae</taxon>
        <taxon>Amphimedon</taxon>
    </lineage>
</organism>
<dbReference type="InParanoid" id="A0A1X7VF49"/>
<feature type="chain" id="PRO_5010856218" description="SRCR domain-containing protein" evidence="11">
    <location>
        <begin position="30"/>
        <end position="208"/>
    </location>
</feature>
<dbReference type="PROSITE" id="PS00420">
    <property type="entry name" value="SRCR_1"/>
    <property type="match status" value="1"/>
</dbReference>
<evidence type="ECO:0000256" key="11">
    <source>
        <dbReference type="SAM" id="SignalP"/>
    </source>
</evidence>
<dbReference type="OrthoDB" id="536948at2759"/>
<evidence type="ECO:0000256" key="5">
    <source>
        <dbReference type="ARBA" id="ARBA00022989"/>
    </source>
</evidence>
<reference evidence="13" key="1">
    <citation type="submission" date="2017-05" db="UniProtKB">
        <authorList>
            <consortium name="EnsemblMetazoa"/>
        </authorList>
    </citation>
    <scope>IDENTIFICATION</scope>
</reference>
<dbReference type="AlphaFoldDB" id="A0A1X7VF49"/>
<evidence type="ECO:0000256" key="3">
    <source>
        <dbReference type="ARBA" id="ARBA00022729"/>
    </source>
</evidence>
<evidence type="ECO:0000256" key="10">
    <source>
        <dbReference type="SAM" id="Phobius"/>
    </source>
</evidence>
<protein>
    <recommendedName>
        <fullName evidence="12">SRCR domain-containing protein</fullName>
    </recommendedName>
</protein>
<evidence type="ECO:0000313" key="13">
    <source>
        <dbReference type="EnsemblMetazoa" id="Aqu2.1.38651_001"/>
    </source>
</evidence>
<dbReference type="InterPro" id="IPR036772">
    <property type="entry name" value="SRCR-like_dom_sf"/>
</dbReference>
<name>A0A1X7VF49_AMPQE</name>
<comment type="caution">
    <text evidence="9">Lacks conserved residue(s) required for the propagation of feature annotation.</text>
</comment>
<dbReference type="PANTHER" id="PTHR19331:SF487">
    <property type="entry name" value="SOLUBLE SCAVENGER RECEPTOR CYSTEINE-RICH DOMAIN-CONTAINING PROTEIN SSC5D"/>
    <property type="match status" value="1"/>
</dbReference>
<dbReference type="FunFam" id="3.10.250.10:FF:000016">
    <property type="entry name" value="Scavenger receptor cysteine-rich protein type 12"/>
    <property type="match status" value="1"/>
</dbReference>
<dbReference type="Pfam" id="PF00530">
    <property type="entry name" value="SRCR"/>
    <property type="match status" value="1"/>
</dbReference>
<accession>A0A1X7VF49</accession>